<reference evidence="2" key="1">
    <citation type="submission" date="2016-11" db="EMBL/GenBank/DDBJ databases">
        <authorList>
            <person name="Varghese N."/>
            <person name="Submissions S."/>
        </authorList>
    </citation>
    <scope>NUCLEOTIDE SEQUENCE [LARGE SCALE GENOMIC DNA]</scope>
    <source>
        <strain evidence="2">DSM 11003</strain>
    </source>
</reference>
<gene>
    <name evidence="1" type="ORF">SAMN02745221_01591</name>
</gene>
<dbReference type="EMBL" id="FQWY01000027">
    <property type="protein sequence ID" value="SHH06242.1"/>
    <property type="molecule type" value="Genomic_DNA"/>
</dbReference>
<accession>A0A1M5PX71</accession>
<dbReference type="AlphaFoldDB" id="A0A1M5PX71"/>
<name>A0A1M5PX71_9FIRM</name>
<dbReference type="OrthoDB" id="2085951at2"/>
<proteinExistence type="predicted"/>
<protein>
    <submittedName>
        <fullName evidence="1">Uncharacterized protein</fullName>
    </submittedName>
</protein>
<keyword evidence="2" id="KW-1185">Reference proteome</keyword>
<dbReference type="RefSeq" id="WP_073092526.1">
    <property type="nucleotide sequence ID" value="NZ_FQWY01000027.1"/>
</dbReference>
<sequence>MMVGNFYKNILDKVLLLEKAKKDLSRQILLCREDKKRLGLIRQFFQYELNRHELFEHAAVAAMNNDDKKVLKDIARFYNIDNENEVLAAIRSEINITRKFISSLEKVIKYPRFASFSERRLVKEIEKYILEKARLYMKL</sequence>
<evidence type="ECO:0000313" key="2">
    <source>
        <dbReference type="Proteomes" id="UP000242329"/>
    </source>
</evidence>
<evidence type="ECO:0000313" key="1">
    <source>
        <dbReference type="EMBL" id="SHH06242.1"/>
    </source>
</evidence>
<organism evidence="1 2">
    <name type="scientific">Thermosyntropha lipolytica DSM 11003</name>
    <dbReference type="NCBI Taxonomy" id="1123382"/>
    <lineage>
        <taxon>Bacteria</taxon>
        <taxon>Bacillati</taxon>
        <taxon>Bacillota</taxon>
        <taxon>Clostridia</taxon>
        <taxon>Eubacteriales</taxon>
        <taxon>Syntrophomonadaceae</taxon>
        <taxon>Thermosyntropha</taxon>
    </lineage>
</organism>
<dbReference type="Proteomes" id="UP000242329">
    <property type="component" value="Unassembled WGS sequence"/>
</dbReference>